<evidence type="ECO:0000313" key="3">
    <source>
        <dbReference type="Proteomes" id="UP000186817"/>
    </source>
</evidence>
<organism evidence="2 3">
    <name type="scientific">Symbiodinium microadriaticum</name>
    <name type="common">Dinoflagellate</name>
    <name type="synonym">Zooxanthella microadriatica</name>
    <dbReference type="NCBI Taxonomy" id="2951"/>
    <lineage>
        <taxon>Eukaryota</taxon>
        <taxon>Sar</taxon>
        <taxon>Alveolata</taxon>
        <taxon>Dinophyceae</taxon>
        <taxon>Suessiales</taxon>
        <taxon>Symbiodiniaceae</taxon>
        <taxon>Symbiodinium</taxon>
    </lineage>
</organism>
<dbReference type="AlphaFoldDB" id="A0A1Q9BQV6"/>
<dbReference type="Proteomes" id="UP000186817">
    <property type="component" value="Unassembled WGS sequence"/>
</dbReference>
<feature type="region of interest" description="Disordered" evidence="1">
    <location>
        <begin position="30"/>
        <end position="49"/>
    </location>
</feature>
<protein>
    <submittedName>
        <fullName evidence="2">Uncharacterized protein</fullName>
    </submittedName>
</protein>
<keyword evidence="3" id="KW-1185">Reference proteome</keyword>
<feature type="non-terminal residue" evidence="2">
    <location>
        <position position="1"/>
    </location>
</feature>
<evidence type="ECO:0000313" key="2">
    <source>
        <dbReference type="EMBL" id="OLP73069.1"/>
    </source>
</evidence>
<name>A0A1Q9BQV6_SYMMI</name>
<sequence length="49" mass="5800">PGCLYTVAKYEGLFEELFLAYCYEERTAVKEDENGKTRNEDVKHMPEPW</sequence>
<dbReference type="EMBL" id="LSRX01006495">
    <property type="protein sequence ID" value="OLP73069.1"/>
    <property type="molecule type" value="Genomic_DNA"/>
</dbReference>
<reference evidence="2 3" key="1">
    <citation type="submission" date="2016-02" db="EMBL/GenBank/DDBJ databases">
        <title>Genome analysis of coral dinoflagellate symbionts highlights evolutionary adaptations to a symbiotic lifestyle.</title>
        <authorList>
            <person name="Aranda M."/>
            <person name="Li Y."/>
            <person name="Liew Y.J."/>
            <person name="Baumgarten S."/>
            <person name="Simakov O."/>
            <person name="Wilson M."/>
            <person name="Piel J."/>
            <person name="Ashoor H."/>
            <person name="Bougouffa S."/>
            <person name="Bajic V.B."/>
            <person name="Ryu T."/>
            <person name="Ravasi T."/>
            <person name="Bayer T."/>
            <person name="Micklem G."/>
            <person name="Kim H."/>
            <person name="Bhak J."/>
            <person name="Lajeunesse T.C."/>
            <person name="Voolstra C.R."/>
        </authorList>
    </citation>
    <scope>NUCLEOTIDE SEQUENCE [LARGE SCALE GENOMIC DNA]</scope>
    <source>
        <strain evidence="2 3">CCMP2467</strain>
    </source>
</reference>
<accession>A0A1Q9BQV6</accession>
<proteinExistence type="predicted"/>
<comment type="caution">
    <text evidence="2">The sequence shown here is derived from an EMBL/GenBank/DDBJ whole genome shotgun (WGS) entry which is preliminary data.</text>
</comment>
<gene>
    <name evidence="2" type="ORF">AK812_SmicGene47848</name>
</gene>
<evidence type="ECO:0000256" key="1">
    <source>
        <dbReference type="SAM" id="MobiDB-lite"/>
    </source>
</evidence>